<reference evidence="3 4" key="1">
    <citation type="submission" date="2020-07" db="EMBL/GenBank/DDBJ databases">
        <authorList>
            <person name="Feng X."/>
        </authorList>
    </citation>
    <scope>NUCLEOTIDE SEQUENCE [LARGE SCALE GENOMIC DNA]</scope>
    <source>
        <strain evidence="3 4">JCM31066</strain>
    </source>
</reference>
<evidence type="ECO:0000313" key="3">
    <source>
        <dbReference type="EMBL" id="MBC2595925.1"/>
    </source>
</evidence>
<dbReference type="RefSeq" id="WP_185676853.1">
    <property type="nucleotide sequence ID" value="NZ_JACHVB010000058.1"/>
</dbReference>
<proteinExistence type="predicted"/>
<dbReference type="Pfam" id="PF01408">
    <property type="entry name" value="GFO_IDH_MocA"/>
    <property type="match status" value="1"/>
</dbReference>
<dbReference type="Gene3D" id="3.40.50.720">
    <property type="entry name" value="NAD(P)-binding Rossmann-like Domain"/>
    <property type="match status" value="1"/>
</dbReference>
<feature type="domain" description="Gfo/Idh/MocA-like oxidoreductase N-terminal" evidence="2">
    <location>
        <begin position="17"/>
        <end position="136"/>
    </location>
</feature>
<protein>
    <submittedName>
        <fullName evidence="3">Gfo/Idh/MocA family oxidoreductase</fullName>
    </submittedName>
</protein>
<sequence>MNAISGPHAQTRPTAPIRLGVIGCGWIMRGIYAPILKRLEGQVKVTALCDISTEALTVVGQIFPKARAYAGVEQMLAEGNLDAVMVLTSEGVNARTAIAVLTANIPVYLEKPPARDREELHLLIAAVEKSSATLYAAYNRRHCPLLRELEIPKSLRRVSGRMERMGRTFRRFPYTALHLIDSLHYFTRTQALDIEASVQDGPPRGWRLSYRLDTGCPAELTFIPDGDTHCEILVLEGVEKSVEIHFPNPESDDAQGRLIIRNASGEVRVIPGIAGDPAVQMGYEPALQGFLDNLAASGTVPEAYRLDYAAPGISLMNAMFAAIPDAETVVKR</sequence>
<dbReference type="EMBL" id="JACHVB010000058">
    <property type="protein sequence ID" value="MBC2595925.1"/>
    <property type="molecule type" value="Genomic_DNA"/>
</dbReference>
<dbReference type="InterPro" id="IPR000683">
    <property type="entry name" value="Gfo/Idh/MocA-like_OxRdtase_N"/>
</dbReference>
<name>A0A842HGT5_9BACT</name>
<comment type="caution">
    <text evidence="3">The sequence shown here is derived from an EMBL/GenBank/DDBJ whole genome shotgun (WGS) entry which is preliminary data.</text>
</comment>
<dbReference type="InterPro" id="IPR050463">
    <property type="entry name" value="Gfo/Idh/MocA_oxidrdct_glycsds"/>
</dbReference>
<dbReference type="Proteomes" id="UP000546464">
    <property type="component" value="Unassembled WGS sequence"/>
</dbReference>
<evidence type="ECO:0000256" key="1">
    <source>
        <dbReference type="ARBA" id="ARBA00023002"/>
    </source>
</evidence>
<evidence type="ECO:0000313" key="4">
    <source>
        <dbReference type="Proteomes" id="UP000546464"/>
    </source>
</evidence>
<dbReference type="GO" id="GO:0000166">
    <property type="term" value="F:nucleotide binding"/>
    <property type="evidence" value="ECO:0007669"/>
    <property type="project" value="InterPro"/>
</dbReference>
<dbReference type="AlphaFoldDB" id="A0A842HGT5"/>
<keyword evidence="4" id="KW-1185">Reference proteome</keyword>
<organism evidence="3 4">
    <name type="scientific">Ruficoccus amylovorans</name>
    <dbReference type="NCBI Taxonomy" id="1804625"/>
    <lineage>
        <taxon>Bacteria</taxon>
        <taxon>Pseudomonadati</taxon>
        <taxon>Verrucomicrobiota</taxon>
        <taxon>Opitutia</taxon>
        <taxon>Puniceicoccales</taxon>
        <taxon>Cerasicoccaceae</taxon>
        <taxon>Ruficoccus</taxon>
    </lineage>
</organism>
<keyword evidence="1" id="KW-0560">Oxidoreductase</keyword>
<gene>
    <name evidence="3" type="ORF">H5P28_16795</name>
</gene>
<dbReference type="PANTHER" id="PTHR43818">
    <property type="entry name" value="BCDNA.GH03377"/>
    <property type="match status" value="1"/>
</dbReference>
<dbReference type="PANTHER" id="PTHR43818:SF11">
    <property type="entry name" value="BCDNA.GH03377"/>
    <property type="match status" value="1"/>
</dbReference>
<dbReference type="InterPro" id="IPR036291">
    <property type="entry name" value="NAD(P)-bd_dom_sf"/>
</dbReference>
<accession>A0A842HGT5</accession>
<evidence type="ECO:0000259" key="2">
    <source>
        <dbReference type="Pfam" id="PF01408"/>
    </source>
</evidence>
<dbReference type="SUPFAM" id="SSF51735">
    <property type="entry name" value="NAD(P)-binding Rossmann-fold domains"/>
    <property type="match status" value="1"/>
</dbReference>
<dbReference type="GO" id="GO:0016491">
    <property type="term" value="F:oxidoreductase activity"/>
    <property type="evidence" value="ECO:0007669"/>
    <property type="project" value="UniProtKB-KW"/>
</dbReference>